<gene>
    <name evidence="1" type="ORF">ANN_03374</name>
</gene>
<protein>
    <submittedName>
        <fullName evidence="1">Uncharacterized protein</fullName>
    </submittedName>
</protein>
<dbReference type="PANTHER" id="PTHR47326:SF1">
    <property type="entry name" value="HTH PSQ-TYPE DOMAIN-CONTAINING PROTEIN"/>
    <property type="match status" value="1"/>
</dbReference>
<accession>A0ABQ8U0K3</accession>
<evidence type="ECO:0000313" key="2">
    <source>
        <dbReference type="Proteomes" id="UP001148838"/>
    </source>
</evidence>
<sequence length="225" mass="25849">MLMQSTPSAFVLIRFIDFFTSKSVTLSSDLILLYLRISDKVNIIQRLENCTNIKDIAGEFQQLTGATLPDLLDSVLLAVRRNLWFQHDGVPVHFSVDARAQLTVDYGEHWIRRKGPVAWPARSPDLTFLDFFLWECVKSMVYVTRAATRAHLIDRINAAFDNVKQNPATLDSVGRSLLRLYEACNEAQGRLFEHYCENMSFNTMVFLYNCCIEFRTLWASTFTCA</sequence>
<dbReference type="InterPro" id="IPR036397">
    <property type="entry name" value="RNaseH_sf"/>
</dbReference>
<dbReference type="PANTHER" id="PTHR47326">
    <property type="entry name" value="TRANSPOSABLE ELEMENT TC3 TRANSPOSASE-LIKE PROTEIN"/>
    <property type="match status" value="1"/>
</dbReference>
<proteinExistence type="predicted"/>
<organism evidence="1 2">
    <name type="scientific">Periplaneta americana</name>
    <name type="common">American cockroach</name>
    <name type="synonym">Blatta americana</name>
    <dbReference type="NCBI Taxonomy" id="6978"/>
    <lineage>
        <taxon>Eukaryota</taxon>
        <taxon>Metazoa</taxon>
        <taxon>Ecdysozoa</taxon>
        <taxon>Arthropoda</taxon>
        <taxon>Hexapoda</taxon>
        <taxon>Insecta</taxon>
        <taxon>Pterygota</taxon>
        <taxon>Neoptera</taxon>
        <taxon>Polyneoptera</taxon>
        <taxon>Dictyoptera</taxon>
        <taxon>Blattodea</taxon>
        <taxon>Blattoidea</taxon>
        <taxon>Blattidae</taxon>
        <taxon>Blattinae</taxon>
        <taxon>Periplaneta</taxon>
    </lineage>
</organism>
<comment type="caution">
    <text evidence="1">The sequence shown here is derived from an EMBL/GenBank/DDBJ whole genome shotgun (WGS) entry which is preliminary data.</text>
</comment>
<name>A0ABQ8U0K3_PERAM</name>
<evidence type="ECO:0000313" key="1">
    <source>
        <dbReference type="EMBL" id="KAJ4451896.1"/>
    </source>
</evidence>
<reference evidence="1 2" key="1">
    <citation type="journal article" date="2022" name="Allergy">
        <title>Genome assembly and annotation of Periplaneta americana reveal a comprehensive cockroach allergen profile.</title>
        <authorList>
            <person name="Wang L."/>
            <person name="Xiong Q."/>
            <person name="Saelim N."/>
            <person name="Wang L."/>
            <person name="Nong W."/>
            <person name="Wan A.T."/>
            <person name="Shi M."/>
            <person name="Liu X."/>
            <person name="Cao Q."/>
            <person name="Hui J.H.L."/>
            <person name="Sookrung N."/>
            <person name="Leung T.F."/>
            <person name="Tungtrongchitr A."/>
            <person name="Tsui S.K.W."/>
        </authorList>
    </citation>
    <scope>NUCLEOTIDE SEQUENCE [LARGE SCALE GENOMIC DNA]</scope>
    <source>
        <strain evidence="1">PWHHKU_190912</strain>
    </source>
</reference>
<dbReference type="Proteomes" id="UP001148838">
    <property type="component" value="Unassembled WGS sequence"/>
</dbReference>
<keyword evidence="2" id="KW-1185">Reference proteome</keyword>
<dbReference type="EMBL" id="JAJSOF020000001">
    <property type="protein sequence ID" value="KAJ4451896.1"/>
    <property type="molecule type" value="Genomic_DNA"/>
</dbReference>
<dbReference type="Gene3D" id="3.30.420.10">
    <property type="entry name" value="Ribonuclease H-like superfamily/Ribonuclease H"/>
    <property type="match status" value="1"/>
</dbReference>